<name>A0A8K0CTK7_IGNLU</name>
<sequence length="217" mass="25455">MGNKNVLIEHRVQITIHSMSCNFETVLEALDGFLALHELHKNVERFWETDQVVTIKNKDSIDEEYCQDLFQQTTTRAEDGRFIVRIPFKVNPDKHLGSSYNKAVLRFQWLETKLSKSEDLKLQYSEFIQEYIRLKHMSPSELKISKSFFLPHHCVIRESSETTKLRVVFDGSSKPDDGKAINELQHIRIRFSRCYREDVQADIDSSRRSKISENFVA</sequence>
<keyword evidence="2" id="KW-1185">Reference proteome</keyword>
<evidence type="ECO:0000313" key="2">
    <source>
        <dbReference type="Proteomes" id="UP000801492"/>
    </source>
</evidence>
<organism evidence="1 2">
    <name type="scientific">Ignelater luminosus</name>
    <name type="common">Cucubano</name>
    <name type="synonym">Pyrophorus luminosus</name>
    <dbReference type="NCBI Taxonomy" id="2038154"/>
    <lineage>
        <taxon>Eukaryota</taxon>
        <taxon>Metazoa</taxon>
        <taxon>Ecdysozoa</taxon>
        <taxon>Arthropoda</taxon>
        <taxon>Hexapoda</taxon>
        <taxon>Insecta</taxon>
        <taxon>Pterygota</taxon>
        <taxon>Neoptera</taxon>
        <taxon>Endopterygota</taxon>
        <taxon>Coleoptera</taxon>
        <taxon>Polyphaga</taxon>
        <taxon>Elateriformia</taxon>
        <taxon>Elateroidea</taxon>
        <taxon>Elateridae</taxon>
        <taxon>Agrypninae</taxon>
        <taxon>Pyrophorini</taxon>
        <taxon>Ignelater</taxon>
    </lineage>
</organism>
<accession>A0A8K0CTK7</accession>
<dbReference type="OrthoDB" id="5920040at2759"/>
<dbReference type="PANTHER" id="PTHR47331:SF5">
    <property type="entry name" value="RIBONUCLEASE H"/>
    <property type="match status" value="1"/>
</dbReference>
<gene>
    <name evidence="1" type="ORF">ILUMI_12768</name>
</gene>
<evidence type="ECO:0000313" key="1">
    <source>
        <dbReference type="EMBL" id="KAF2893405.1"/>
    </source>
</evidence>
<reference evidence="1" key="1">
    <citation type="submission" date="2019-08" db="EMBL/GenBank/DDBJ databases">
        <title>The genome of the North American firefly Photinus pyralis.</title>
        <authorList>
            <consortium name="Photinus pyralis genome working group"/>
            <person name="Fallon T.R."/>
            <person name="Sander Lower S.E."/>
            <person name="Weng J.-K."/>
        </authorList>
    </citation>
    <scope>NUCLEOTIDE SEQUENCE</scope>
    <source>
        <strain evidence="1">TRF0915ILg1</strain>
        <tissue evidence="1">Whole body</tissue>
    </source>
</reference>
<dbReference type="Proteomes" id="UP000801492">
    <property type="component" value="Unassembled WGS sequence"/>
</dbReference>
<dbReference type="EMBL" id="VTPC01008021">
    <property type="protein sequence ID" value="KAF2893405.1"/>
    <property type="molecule type" value="Genomic_DNA"/>
</dbReference>
<comment type="caution">
    <text evidence="1">The sequence shown here is derived from an EMBL/GenBank/DDBJ whole genome shotgun (WGS) entry which is preliminary data.</text>
</comment>
<protein>
    <submittedName>
        <fullName evidence="1">Uncharacterized protein</fullName>
    </submittedName>
</protein>
<dbReference type="PANTHER" id="PTHR47331">
    <property type="entry name" value="PHD-TYPE DOMAIN-CONTAINING PROTEIN"/>
    <property type="match status" value="1"/>
</dbReference>
<dbReference type="AlphaFoldDB" id="A0A8K0CTK7"/>
<proteinExistence type="predicted"/>